<evidence type="ECO:0000313" key="7">
    <source>
        <dbReference type="EMBL" id="MDM7854747.1"/>
    </source>
</evidence>
<organism evidence="7 8">
    <name type="scientific">Cellulomonas alba</name>
    <dbReference type="NCBI Taxonomy" id="3053467"/>
    <lineage>
        <taxon>Bacteria</taxon>
        <taxon>Bacillati</taxon>
        <taxon>Actinomycetota</taxon>
        <taxon>Actinomycetes</taxon>
        <taxon>Micrococcales</taxon>
        <taxon>Cellulomonadaceae</taxon>
        <taxon>Cellulomonas</taxon>
    </lineage>
</organism>
<evidence type="ECO:0000256" key="1">
    <source>
        <dbReference type="ARBA" id="ARBA00004141"/>
    </source>
</evidence>
<dbReference type="Proteomes" id="UP001529338">
    <property type="component" value="Unassembled WGS sequence"/>
</dbReference>
<keyword evidence="3 6" id="KW-0812">Transmembrane</keyword>
<comment type="caution">
    <text evidence="7">The sequence shown here is derived from an EMBL/GenBank/DDBJ whole genome shotgun (WGS) entry which is preliminary data.</text>
</comment>
<dbReference type="PANTHER" id="PTHR30028">
    <property type="entry name" value="UPF0014 INNER MEMBRANE PROTEIN YBBM-RELATED"/>
    <property type="match status" value="1"/>
</dbReference>
<keyword evidence="4 6" id="KW-1133">Transmembrane helix</keyword>
<dbReference type="RefSeq" id="WP_289454569.1">
    <property type="nucleotide sequence ID" value="NZ_JAUCGQ010000001.1"/>
</dbReference>
<dbReference type="EMBL" id="JAUCGQ010000001">
    <property type="protein sequence ID" value="MDM7854747.1"/>
    <property type="molecule type" value="Genomic_DNA"/>
</dbReference>
<evidence type="ECO:0000256" key="3">
    <source>
        <dbReference type="ARBA" id="ARBA00022692"/>
    </source>
</evidence>
<evidence type="ECO:0000256" key="5">
    <source>
        <dbReference type="ARBA" id="ARBA00023136"/>
    </source>
</evidence>
<reference evidence="7 8" key="1">
    <citation type="submission" date="2023-06" db="EMBL/GenBank/DDBJ databases">
        <title>Cellulomonas sp. MW4 Whole genome sequence.</title>
        <authorList>
            <person name="Park S."/>
        </authorList>
    </citation>
    <scope>NUCLEOTIDE SEQUENCE [LARGE SCALE GENOMIC DNA]</scope>
    <source>
        <strain evidence="7 8">MW4</strain>
    </source>
</reference>
<proteinExistence type="inferred from homology"/>
<feature type="transmembrane region" description="Helical" evidence="6">
    <location>
        <begin position="90"/>
        <end position="112"/>
    </location>
</feature>
<dbReference type="InterPro" id="IPR005226">
    <property type="entry name" value="UPF0014_fam"/>
</dbReference>
<comment type="similarity">
    <text evidence="2">Belongs to the UPF0014 family.</text>
</comment>
<sequence>MPAKPGPELLVALVVLVLVAVAAATWARLRTQRQVVVAALRAVVQLAAVSLVIAAVLRSIWWSLAFTVVMFSIAVATTSRRVGAQRAWPWVVVAMASGVLPVLVVVFASSAVPFNGPSLVPFAGIVIGGTMTAHSLAGRRVFGALRDQHEIYEAALALGLYPRDAVDVVALRLVPEALIPATDQTRTVGLVTLPGAFVGVLLGGGTPLQAGAAQVLVLVGLLAAQTITVGLAYQLMRSGRLLPADLMYAVRPSRRRRMREPRM</sequence>
<feature type="transmembrane region" description="Helical" evidence="6">
    <location>
        <begin position="118"/>
        <end position="137"/>
    </location>
</feature>
<dbReference type="PANTHER" id="PTHR30028:SF0">
    <property type="entry name" value="PROTEIN ALUMINUM SENSITIVE 3"/>
    <property type="match status" value="1"/>
</dbReference>
<feature type="transmembrane region" description="Helical" evidence="6">
    <location>
        <begin position="6"/>
        <end position="27"/>
    </location>
</feature>
<evidence type="ECO:0000256" key="2">
    <source>
        <dbReference type="ARBA" id="ARBA00005268"/>
    </source>
</evidence>
<protein>
    <submittedName>
        <fullName evidence="7">ABC transporter permease</fullName>
    </submittedName>
</protein>
<feature type="transmembrane region" description="Helical" evidence="6">
    <location>
        <begin position="34"/>
        <end position="54"/>
    </location>
</feature>
<evidence type="ECO:0000256" key="6">
    <source>
        <dbReference type="SAM" id="Phobius"/>
    </source>
</evidence>
<keyword evidence="8" id="KW-1185">Reference proteome</keyword>
<keyword evidence="5 6" id="KW-0472">Membrane</keyword>
<evidence type="ECO:0000256" key="4">
    <source>
        <dbReference type="ARBA" id="ARBA00022989"/>
    </source>
</evidence>
<feature type="transmembrane region" description="Helical" evidence="6">
    <location>
        <begin position="212"/>
        <end position="233"/>
    </location>
</feature>
<gene>
    <name evidence="7" type="ORF">QRT04_07375</name>
</gene>
<feature type="transmembrane region" description="Helical" evidence="6">
    <location>
        <begin position="188"/>
        <end position="206"/>
    </location>
</feature>
<comment type="subcellular location">
    <subcellularLocation>
        <location evidence="1">Membrane</location>
        <topology evidence="1">Multi-pass membrane protein</topology>
    </subcellularLocation>
</comment>
<accession>A0ABT7SGR9</accession>
<dbReference type="Pfam" id="PF03649">
    <property type="entry name" value="UPF0014"/>
    <property type="match status" value="1"/>
</dbReference>
<name>A0ABT7SGR9_9CELL</name>
<feature type="transmembrane region" description="Helical" evidence="6">
    <location>
        <begin position="60"/>
        <end position="78"/>
    </location>
</feature>
<evidence type="ECO:0000313" key="8">
    <source>
        <dbReference type="Proteomes" id="UP001529338"/>
    </source>
</evidence>